<dbReference type="RefSeq" id="WP_353388138.1">
    <property type="nucleotide sequence ID" value="NZ_BAABWD010000002.1"/>
</dbReference>
<dbReference type="CDD" id="cd04301">
    <property type="entry name" value="NAT_SF"/>
    <property type="match status" value="1"/>
</dbReference>
<keyword evidence="3" id="KW-1185">Reference proteome</keyword>
<evidence type="ECO:0000313" key="2">
    <source>
        <dbReference type="EMBL" id="GAA6131509.1"/>
    </source>
</evidence>
<sequence length="138" mass="15910">MPADIHQLTPLLYPLANRFYRQHQRGTKVGRQHLVWVGKKHDLIVSALCLTPISQGHWLTSLLVAPSHRRLGLAAMLLKHIRHEYAGPIWLFCAPELRPLYEQTGYRVASELPESLEDKLLRYRRHKTLIALINSPPV</sequence>
<dbReference type="Gene3D" id="3.40.630.30">
    <property type="match status" value="1"/>
</dbReference>
<dbReference type="SUPFAM" id="SSF55729">
    <property type="entry name" value="Acyl-CoA N-acyltransferases (Nat)"/>
    <property type="match status" value="1"/>
</dbReference>
<dbReference type="Proteomes" id="UP001486808">
    <property type="component" value="Unassembled WGS sequence"/>
</dbReference>
<dbReference type="PROSITE" id="PS51186">
    <property type="entry name" value="GNAT"/>
    <property type="match status" value="1"/>
</dbReference>
<accession>A0ABP9ZPX3</accession>
<reference evidence="2 3" key="1">
    <citation type="submission" date="2024-04" db="EMBL/GenBank/DDBJ databases">
        <title>Draft genome sequence of Halopseudomonas sabulinigri NBRC 116187.</title>
        <authorList>
            <person name="Miyakawa T."/>
            <person name="Kusuya Y."/>
            <person name="Miura T."/>
        </authorList>
    </citation>
    <scope>NUCLEOTIDE SEQUENCE [LARGE SCALE GENOMIC DNA]</scope>
    <source>
        <strain evidence="2 3">4NH20-0042</strain>
    </source>
</reference>
<name>A0ABP9ZPX3_9GAMM</name>
<evidence type="ECO:0000313" key="3">
    <source>
        <dbReference type="Proteomes" id="UP001486808"/>
    </source>
</evidence>
<protein>
    <submittedName>
        <fullName evidence="2">GNAT family N-acetyltransferase</fullName>
    </submittedName>
</protein>
<comment type="caution">
    <text evidence="2">The sequence shown here is derived from an EMBL/GenBank/DDBJ whole genome shotgun (WGS) entry which is preliminary data.</text>
</comment>
<organism evidence="2 3">
    <name type="scientific">Halopseudomonas sabulinigri</name>
    <dbReference type="NCBI Taxonomy" id="472181"/>
    <lineage>
        <taxon>Bacteria</taxon>
        <taxon>Pseudomonadati</taxon>
        <taxon>Pseudomonadota</taxon>
        <taxon>Gammaproteobacteria</taxon>
        <taxon>Pseudomonadales</taxon>
        <taxon>Pseudomonadaceae</taxon>
        <taxon>Halopseudomonas</taxon>
    </lineage>
</organism>
<feature type="domain" description="N-acetyltransferase" evidence="1">
    <location>
        <begin position="1"/>
        <end position="130"/>
    </location>
</feature>
<gene>
    <name evidence="2" type="ORF">NBRC116187_18690</name>
</gene>
<dbReference type="EMBL" id="BAABWD010000002">
    <property type="protein sequence ID" value="GAA6131509.1"/>
    <property type="molecule type" value="Genomic_DNA"/>
</dbReference>
<proteinExistence type="predicted"/>
<evidence type="ECO:0000259" key="1">
    <source>
        <dbReference type="PROSITE" id="PS51186"/>
    </source>
</evidence>
<dbReference type="Pfam" id="PF13508">
    <property type="entry name" value="Acetyltransf_7"/>
    <property type="match status" value="1"/>
</dbReference>
<dbReference type="InterPro" id="IPR000182">
    <property type="entry name" value="GNAT_dom"/>
</dbReference>
<dbReference type="InterPro" id="IPR016181">
    <property type="entry name" value="Acyl_CoA_acyltransferase"/>
</dbReference>